<dbReference type="EMBL" id="CAXAMN010003269">
    <property type="protein sequence ID" value="CAK9003678.1"/>
    <property type="molecule type" value="Genomic_DNA"/>
</dbReference>
<sequence length="168" mass="18783">MLHMHKWRRRQVNNYFLPKTAAERRAVKQKTTAMLSAKDVTTRAANQSLRELRSTILNTATADPLEDAQMTRDQMEALPGATEVPGAAGFSHTMPSGVSPYTSYEQSSRFNGALTDPSFGQQAQDLSKKDRAFGRLWWWGVFRGRPGTTLIEPPSRVKGGTCESCWSF</sequence>
<reference evidence="1 2" key="1">
    <citation type="submission" date="2024-02" db="EMBL/GenBank/DDBJ databases">
        <authorList>
            <person name="Chen Y."/>
            <person name="Shah S."/>
            <person name="Dougan E. K."/>
            <person name="Thang M."/>
            <person name="Chan C."/>
        </authorList>
    </citation>
    <scope>NUCLEOTIDE SEQUENCE [LARGE SCALE GENOMIC DNA]</scope>
</reference>
<comment type="caution">
    <text evidence="1">The sequence shown here is derived from an EMBL/GenBank/DDBJ whole genome shotgun (WGS) entry which is preliminary data.</text>
</comment>
<organism evidence="1 2">
    <name type="scientific">Durusdinium trenchii</name>
    <dbReference type="NCBI Taxonomy" id="1381693"/>
    <lineage>
        <taxon>Eukaryota</taxon>
        <taxon>Sar</taxon>
        <taxon>Alveolata</taxon>
        <taxon>Dinophyceae</taxon>
        <taxon>Suessiales</taxon>
        <taxon>Symbiodiniaceae</taxon>
        <taxon>Durusdinium</taxon>
    </lineage>
</organism>
<accession>A0ABP0IM57</accession>
<proteinExistence type="predicted"/>
<keyword evidence="2" id="KW-1185">Reference proteome</keyword>
<protein>
    <submittedName>
        <fullName evidence="1">Uncharacterized protein</fullName>
    </submittedName>
</protein>
<name>A0ABP0IM57_9DINO</name>
<gene>
    <name evidence="1" type="ORF">CCMP2556_LOCUS7375</name>
</gene>
<evidence type="ECO:0000313" key="2">
    <source>
        <dbReference type="Proteomes" id="UP001642484"/>
    </source>
</evidence>
<evidence type="ECO:0000313" key="1">
    <source>
        <dbReference type="EMBL" id="CAK9003678.1"/>
    </source>
</evidence>
<dbReference type="Proteomes" id="UP001642484">
    <property type="component" value="Unassembled WGS sequence"/>
</dbReference>